<name>A0AAU9JV39_9CILI</name>
<evidence type="ECO:0000259" key="6">
    <source>
        <dbReference type="PROSITE" id="PS50089"/>
    </source>
</evidence>
<keyword evidence="8" id="KW-1185">Reference proteome</keyword>
<evidence type="ECO:0000313" key="8">
    <source>
        <dbReference type="Proteomes" id="UP001162131"/>
    </source>
</evidence>
<sequence length="296" mass="34041">MDGPLDANSLKNSLLAMGYQENLATIAVWKTSEMEKAVDLCEFIQNTWGQISPKEYYFNYLSSMGYPCEAVIMAIEKSSLNEAIDFLDNPPEESKAIPDNPAQNQRQPGRNLFSQMRGLLQNEAKKVGDFLNHLSNEVERVRNDLSAGGKVEKYAEQFLRDGMTFEDAFRELQRNFARRRRQRLPGNEELKEDGQYISGEPIIIDGVVVSPTSYLEILIILDNIIPQRGISERDKKKLRKIGYQLRMKPESCTVCMEDFEVNEQVYMLPCNHVFHQDCILEWLKRSTKCPLCNLNI</sequence>
<dbReference type="SMART" id="SM00184">
    <property type="entry name" value="RING"/>
    <property type="match status" value="1"/>
</dbReference>
<dbReference type="InterPro" id="IPR051834">
    <property type="entry name" value="RING_finger_E3_ligase"/>
</dbReference>
<dbReference type="PROSITE" id="PS50089">
    <property type="entry name" value="ZF_RING_2"/>
    <property type="match status" value="1"/>
</dbReference>
<keyword evidence="3" id="KW-0862">Zinc</keyword>
<evidence type="ECO:0000256" key="5">
    <source>
        <dbReference type="SAM" id="MobiDB-lite"/>
    </source>
</evidence>
<proteinExistence type="predicted"/>
<dbReference type="InterPro" id="IPR001841">
    <property type="entry name" value="Znf_RING"/>
</dbReference>
<dbReference type="EMBL" id="CAJZBQ010000038">
    <property type="protein sequence ID" value="CAG9325593.1"/>
    <property type="molecule type" value="Genomic_DNA"/>
</dbReference>
<feature type="region of interest" description="Disordered" evidence="5">
    <location>
        <begin position="89"/>
        <end position="109"/>
    </location>
</feature>
<evidence type="ECO:0000256" key="4">
    <source>
        <dbReference type="PROSITE-ProRule" id="PRU00175"/>
    </source>
</evidence>
<feature type="domain" description="RING-type" evidence="6">
    <location>
        <begin position="252"/>
        <end position="293"/>
    </location>
</feature>
<dbReference type="InterPro" id="IPR011016">
    <property type="entry name" value="Znf_RING-CH"/>
</dbReference>
<evidence type="ECO:0000256" key="1">
    <source>
        <dbReference type="ARBA" id="ARBA00022723"/>
    </source>
</evidence>
<dbReference type="Proteomes" id="UP001162131">
    <property type="component" value="Unassembled WGS sequence"/>
</dbReference>
<dbReference type="GO" id="GO:0006511">
    <property type="term" value="P:ubiquitin-dependent protein catabolic process"/>
    <property type="evidence" value="ECO:0007669"/>
    <property type="project" value="TreeGrafter"/>
</dbReference>
<keyword evidence="2 4" id="KW-0863">Zinc-finger</keyword>
<dbReference type="GO" id="GO:0005634">
    <property type="term" value="C:nucleus"/>
    <property type="evidence" value="ECO:0007669"/>
    <property type="project" value="TreeGrafter"/>
</dbReference>
<keyword evidence="1" id="KW-0479">Metal-binding</keyword>
<accession>A0AAU9JV39</accession>
<dbReference type="SMART" id="SM00744">
    <property type="entry name" value="RINGv"/>
    <property type="match status" value="1"/>
</dbReference>
<evidence type="ECO:0000256" key="2">
    <source>
        <dbReference type="ARBA" id="ARBA00022771"/>
    </source>
</evidence>
<dbReference type="Gene3D" id="3.30.40.10">
    <property type="entry name" value="Zinc/RING finger domain, C3HC4 (zinc finger)"/>
    <property type="match status" value="1"/>
</dbReference>
<reference evidence="7" key="1">
    <citation type="submission" date="2021-09" db="EMBL/GenBank/DDBJ databases">
        <authorList>
            <consortium name="AG Swart"/>
            <person name="Singh M."/>
            <person name="Singh A."/>
            <person name="Seah K."/>
            <person name="Emmerich C."/>
        </authorList>
    </citation>
    <scope>NUCLEOTIDE SEQUENCE</scope>
    <source>
        <strain evidence="7">ATCC30299</strain>
    </source>
</reference>
<evidence type="ECO:0000256" key="3">
    <source>
        <dbReference type="ARBA" id="ARBA00022833"/>
    </source>
</evidence>
<organism evidence="7 8">
    <name type="scientific">Blepharisma stoltei</name>
    <dbReference type="NCBI Taxonomy" id="1481888"/>
    <lineage>
        <taxon>Eukaryota</taxon>
        <taxon>Sar</taxon>
        <taxon>Alveolata</taxon>
        <taxon>Ciliophora</taxon>
        <taxon>Postciliodesmatophora</taxon>
        <taxon>Heterotrichea</taxon>
        <taxon>Heterotrichida</taxon>
        <taxon>Blepharismidae</taxon>
        <taxon>Blepharisma</taxon>
    </lineage>
</organism>
<dbReference type="SUPFAM" id="SSF57850">
    <property type="entry name" value="RING/U-box"/>
    <property type="match status" value="1"/>
</dbReference>
<dbReference type="InterPro" id="IPR013083">
    <property type="entry name" value="Znf_RING/FYVE/PHD"/>
</dbReference>
<dbReference type="GO" id="GO:0008270">
    <property type="term" value="F:zinc ion binding"/>
    <property type="evidence" value="ECO:0007669"/>
    <property type="project" value="UniProtKB-KW"/>
</dbReference>
<dbReference type="GO" id="GO:0061630">
    <property type="term" value="F:ubiquitin protein ligase activity"/>
    <property type="evidence" value="ECO:0007669"/>
    <property type="project" value="TreeGrafter"/>
</dbReference>
<gene>
    <name evidence="7" type="ORF">BSTOLATCC_MIC38842</name>
</gene>
<dbReference type="Pfam" id="PF13639">
    <property type="entry name" value="zf-RING_2"/>
    <property type="match status" value="1"/>
</dbReference>
<dbReference type="PANTHER" id="PTHR45931">
    <property type="entry name" value="SI:CH211-59O9.10"/>
    <property type="match status" value="1"/>
</dbReference>
<dbReference type="PANTHER" id="PTHR45931:SF16">
    <property type="entry name" value="RING_U-BOX SUPERFAMILY PROTEIN"/>
    <property type="match status" value="1"/>
</dbReference>
<protein>
    <recommendedName>
        <fullName evidence="6">RING-type domain-containing protein</fullName>
    </recommendedName>
</protein>
<evidence type="ECO:0000313" key="7">
    <source>
        <dbReference type="EMBL" id="CAG9325593.1"/>
    </source>
</evidence>
<dbReference type="AlphaFoldDB" id="A0AAU9JV39"/>
<comment type="caution">
    <text evidence="7">The sequence shown here is derived from an EMBL/GenBank/DDBJ whole genome shotgun (WGS) entry which is preliminary data.</text>
</comment>